<keyword evidence="1" id="KW-0472">Membrane</keyword>
<dbReference type="AlphaFoldDB" id="A0AAQ3MHS2"/>
<proteinExistence type="predicted"/>
<sequence length="112" mass="13628">SSWESIQWQGEWTILNSTLGSYHFPPVHTNINPFSNHISYLYYHGHNPFHKRSTFSNFQMVEFIFNYSTLLGYMSKLTLIWFWFIHHLIHFQKQHTFFKLFFSSSILQYVIN</sequence>
<keyword evidence="1" id="KW-0812">Transmembrane</keyword>
<dbReference type="EMBL" id="CP144690">
    <property type="protein sequence ID" value="WVY91219.1"/>
    <property type="molecule type" value="Genomic_DNA"/>
</dbReference>
<feature type="non-terminal residue" evidence="2">
    <location>
        <position position="1"/>
    </location>
</feature>
<evidence type="ECO:0000256" key="1">
    <source>
        <dbReference type="SAM" id="Phobius"/>
    </source>
</evidence>
<gene>
    <name evidence="2" type="ORF">V8G54_036733</name>
</gene>
<accession>A0AAQ3MHS2</accession>
<feature type="transmembrane region" description="Helical" evidence="1">
    <location>
        <begin position="64"/>
        <end position="84"/>
    </location>
</feature>
<protein>
    <submittedName>
        <fullName evidence="2">Uncharacterized protein</fullName>
    </submittedName>
</protein>
<evidence type="ECO:0000313" key="2">
    <source>
        <dbReference type="EMBL" id="WVY91219.1"/>
    </source>
</evidence>
<evidence type="ECO:0000313" key="3">
    <source>
        <dbReference type="Proteomes" id="UP001374535"/>
    </source>
</evidence>
<keyword evidence="1" id="KW-1133">Transmembrane helix</keyword>
<reference evidence="2 3" key="1">
    <citation type="journal article" date="2023" name="Life. Sci Alliance">
        <title>Evolutionary insights into 3D genome organization and epigenetic landscape of Vigna mungo.</title>
        <authorList>
            <person name="Junaid A."/>
            <person name="Singh B."/>
            <person name="Bhatia S."/>
        </authorList>
    </citation>
    <scope>NUCLEOTIDE SEQUENCE [LARGE SCALE GENOMIC DNA]</scope>
    <source>
        <strain evidence="2">Urdbean</strain>
    </source>
</reference>
<name>A0AAQ3MHS2_VIGMU</name>
<organism evidence="2 3">
    <name type="scientific">Vigna mungo</name>
    <name type="common">Black gram</name>
    <name type="synonym">Phaseolus mungo</name>
    <dbReference type="NCBI Taxonomy" id="3915"/>
    <lineage>
        <taxon>Eukaryota</taxon>
        <taxon>Viridiplantae</taxon>
        <taxon>Streptophyta</taxon>
        <taxon>Embryophyta</taxon>
        <taxon>Tracheophyta</taxon>
        <taxon>Spermatophyta</taxon>
        <taxon>Magnoliopsida</taxon>
        <taxon>eudicotyledons</taxon>
        <taxon>Gunneridae</taxon>
        <taxon>Pentapetalae</taxon>
        <taxon>rosids</taxon>
        <taxon>fabids</taxon>
        <taxon>Fabales</taxon>
        <taxon>Fabaceae</taxon>
        <taxon>Papilionoideae</taxon>
        <taxon>50 kb inversion clade</taxon>
        <taxon>NPAAA clade</taxon>
        <taxon>indigoferoid/millettioid clade</taxon>
        <taxon>Phaseoleae</taxon>
        <taxon>Vigna</taxon>
    </lineage>
</organism>
<keyword evidence="3" id="KW-1185">Reference proteome</keyword>
<dbReference type="Proteomes" id="UP001374535">
    <property type="component" value="Chromosome 11"/>
</dbReference>